<feature type="chain" id="PRO_5021043050" description="Hydrophobin" evidence="6">
    <location>
        <begin position="22"/>
        <end position="121"/>
    </location>
</feature>
<dbReference type="GO" id="GO:0009277">
    <property type="term" value="C:fungal-type cell wall"/>
    <property type="evidence" value="ECO:0007669"/>
    <property type="project" value="InterPro"/>
</dbReference>
<keyword evidence="6" id="KW-0732">Signal</keyword>
<name>A0A4Q2DNG1_9AGAR</name>
<proteinExistence type="inferred from homology"/>
<keyword evidence="4 6" id="KW-0964">Secreted</keyword>
<comment type="subcellular location">
    <subcellularLocation>
        <location evidence="1 6">Secreted</location>
        <location evidence="1 6">Cell wall</location>
    </subcellularLocation>
</comment>
<evidence type="ECO:0000256" key="5">
    <source>
        <dbReference type="ARBA" id="ARBA00023157"/>
    </source>
</evidence>
<protein>
    <recommendedName>
        <fullName evidence="6">Hydrophobin</fullName>
    </recommendedName>
</protein>
<dbReference type="OrthoDB" id="4225815at2759"/>
<keyword evidence="8" id="KW-1185">Reference proteome</keyword>
<comment type="caution">
    <text evidence="7">The sequence shown here is derived from an EMBL/GenBank/DDBJ whole genome shotgun (WGS) entry which is preliminary data.</text>
</comment>
<dbReference type="CDD" id="cd23507">
    <property type="entry name" value="hydrophobin_I"/>
    <property type="match status" value="1"/>
</dbReference>
<feature type="signal peptide" evidence="6">
    <location>
        <begin position="1"/>
        <end position="21"/>
    </location>
</feature>
<accession>A0A4Q2DNG1</accession>
<dbReference type="SMART" id="SM00075">
    <property type="entry name" value="HYDRO"/>
    <property type="match status" value="1"/>
</dbReference>
<sequence length="121" mass="12009">MLARIFSLVALTSSLFLLAAAAPGGHSNGGSNEVTQCDNGTVLCCNQAQDAQALDKSFTALIRDVGVDANNLQGLVGANCSPVTVIGAGSGGSCSAQQVCCQNNHNNGLVATGCSPISVAI</sequence>
<dbReference type="Proteomes" id="UP000290288">
    <property type="component" value="Unassembled WGS sequence"/>
</dbReference>
<reference evidence="7 8" key="1">
    <citation type="submission" date="2019-01" db="EMBL/GenBank/DDBJ databases">
        <title>Draft genome sequence of Psathyrella aberdarensis IHI B618.</title>
        <authorList>
            <person name="Buettner E."/>
            <person name="Kellner H."/>
        </authorList>
    </citation>
    <scope>NUCLEOTIDE SEQUENCE [LARGE SCALE GENOMIC DNA]</scope>
    <source>
        <strain evidence="7 8">IHI B618</strain>
    </source>
</reference>
<keyword evidence="3 6" id="KW-0134">Cell wall</keyword>
<evidence type="ECO:0000313" key="7">
    <source>
        <dbReference type="EMBL" id="RXW20325.1"/>
    </source>
</evidence>
<dbReference type="InterPro" id="IPR001338">
    <property type="entry name" value="Class_I_Hydrophobin"/>
</dbReference>
<comment type="similarity">
    <text evidence="2 6">Belongs to the fungal hydrophobin family.</text>
</comment>
<organism evidence="7 8">
    <name type="scientific">Candolleomyces aberdarensis</name>
    <dbReference type="NCBI Taxonomy" id="2316362"/>
    <lineage>
        <taxon>Eukaryota</taxon>
        <taxon>Fungi</taxon>
        <taxon>Dikarya</taxon>
        <taxon>Basidiomycota</taxon>
        <taxon>Agaricomycotina</taxon>
        <taxon>Agaricomycetes</taxon>
        <taxon>Agaricomycetidae</taxon>
        <taxon>Agaricales</taxon>
        <taxon>Agaricineae</taxon>
        <taxon>Psathyrellaceae</taxon>
        <taxon>Candolleomyces</taxon>
    </lineage>
</organism>
<evidence type="ECO:0000256" key="3">
    <source>
        <dbReference type="ARBA" id="ARBA00022512"/>
    </source>
</evidence>
<evidence type="ECO:0000256" key="2">
    <source>
        <dbReference type="ARBA" id="ARBA00010446"/>
    </source>
</evidence>
<dbReference type="AlphaFoldDB" id="A0A4Q2DNG1"/>
<keyword evidence="5 6" id="KW-1015">Disulfide bond</keyword>
<evidence type="ECO:0000313" key="8">
    <source>
        <dbReference type="Proteomes" id="UP000290288"/>
    </source>
</evidence>
<evidence type="ECO:0000256" key="1">
    <source>
        <dbReference type="ARBA" id="ARBA00004191"/>
    </source>
</evidence>
<dbReference type="Pfam" id="PF01185">
    <property type="entry name" value="Hydrophobin"/>
    <property type="match status" value="1"/>
</dbReference>
<evidence type="ECO:0000256" key="4">
    <source>
        <dbReference type="ARBA" id="ARBA00022525"/>
    </source>
</evidence>
<dbReference type="EMBL" id="SDEE01000154">
    <property type="protein sequence ID" value="RXW20325.1"/>
    <property type="molecule type" value="Genomic_DNA"/>
</dbReference>
<dbReference type="STRING" id="2316362.A0A4Q2DNG1"/>
<evidence type="ECO:0000256" key="6">
    <source>
        <dbReference type="RuleBase" id="RU365009"/>
    </source>
</evidence>
<gene>
    <name evidence="7" type="ORF">EST38_g5519</name>
</gene>
<dbReference type="GO" id="GO:0005199">
    <property type="term" value="F:structural constituent of cell wall"/>
    <property type="evidence" value="ECO:0007669"/>
    <property type="project" value="InterPro"/>
</dbReference>